<sequence>MSTGLRSKTRAVVAALALLVAAAAAHADTVLPAAHDLRASAARAAARGEPLVLLFSLPDCPYCEAVRASTYRWLLRDGRAVEQLEMRDDAAVRDFAGAPTSGAELARRLHVKLAPTVLFVGPGGRELAPRLIGAGVPDYYSGEVDDALGAARQALRGGG</sequence>
<dbReference type="Gene3D" id="3.40.30.10">
    <property type="entry name" value="Glutaredoxin"/>
    <property type="match status" value="1"/>
</dbReference>
<evidence type="ECO:0000313" key="2">
    <source>
        <dbReference type="EMBL" id="OIQ89387.1"/>
    </source>
</evidence>
<dbReference type="AlphaFoldDB" id="A0A1J5RIH9"/>
<reference evidence="2" key="1">
    <citation type="submission" date="2016-10" db="EMBL/GenBank/DDBJ databases">
        <title>Sequence of Gallionella enrichment culture.</title>
        <authorList>
            <person name="Poehlein A."/>
            <person name="Muehling M."/>
            <person name="Daniel R."/>
        </authorList>
    </citation>
    <scope>NUCLEOTIDE SEQUENCE</scope>
</reference>
<gene>
    <name evidence="2" type="ORF">GALL_287090</name>
</gene>
<dbReference type="EMBL" id="MLJW01000332">
    <property type="protein sequence ID" value="OIQ89387.1"/>
    <property type="molecule type" value="Genomic_DNA"/>
</dbReference>
<evidence type="ECO:0000259" key="1">
    <source>
        <dbReference type="Pfam" id="PF13098"/>
    </source>
</evidence>
<feature type="domain" description="Thioredoxin-like fold" evidence="1">
    <location>
        <begin position="44"/>
        <end position="133"/>
    </location>
</feature>
<name>A0A1J5RIH9_9ZZZZ</name>
<comment type="caution">
    <text evidence="2">The sequence shown here is derived from an EMBL/GenBank/DDBJ whole genome shotgun (WGS) entry which is preliminary data.</text>
</comment>
<dbReference type="InterPro" id="IPR036249">
    <property type="entry name" value="Thioredoxin-like_sf"/>
</dbReference>
<organism evidence="2">
    <name type="scientific">mine drainage metagenome</name>
    <dbReference type="NCBI Taxonomy" id="410659"/>
    <lineage>
        <taxon>unclassified sequences</taxon>
        <taxon>metagenomes</taxon>
        <taxon>ecological metagenomes</taxon>
    </lineage>
</organism>
<dbReference type="InterPro" id="IPR012336">
    <property type="entry name" value="Thioredoxin-like_fold"/>
</dbReference>
<protein>
    <recommendedName>
        <fullName evidence="1">Thioredoxin-like fold domain-containing protein</fullName>
    </recommendedName>
</protein>
<accession>A0A1J5RIH9</accession>
<dbReference type="Pfam" id="PF13098">
    <property type="entry name" value="Thioredoxin_2"/>
    <property type="match status" value="1"/>
</dbReference>
<proteinExistence type="predicted"/>
<dbReference type="SUPFAM" id="SSF52833">
    <property type="entry name" value="Thioredoxin-like"/>
    <property type="match status" value="1"/>
</dbReference>